<feature type="compositionally biased region" description="Acidic residues" evidence="1">
    <location>
        <begin position="15"/>
        <end position="28"/>
    </location>
</feature>
<dbReference type="Pfam" id="PF24758">
    <property type="entry name" value="LRR_At5g56370"/>
    <property type="match status" value="1"/>
</dbReference>
<reference evidence="4" key="1">
    <citation type="submission" date="2024-10" db="EMBL/GenBank/DDBJ databases">
        <authorList>
            <person name="Ryan C."/>
        </authorList>
    </citation>
    <scope>NUCLEOTIDE SEQUENCE [LARGE SCALE GENOMIC DNA]</scope>
</reference>
<dbReference type="Pfam" id="PF08387">
    <property type="entry name" value="FBD"/>
    <property type="match status" value="1"/>
</dbReference>
<dbReference type="SUPFAM" id="SSF52047">
    <property type="entry name" value="RNI-like"/>
    <property type="match status" value="1"/>
</dbReference>
<organism evidence="4 5">
    <name type="scientific">Urochloa decumbens</name>
    <dbReference type="NCBI Taxonomy" id="240449"/>
    <lineage>
        <taxon>Eukaryota</taxon>
        <taxon>Viridiplantae</taxon>
        <taxon>Streptophyta</taxon>
        <taxon>Embryophyta</taxon>
        <taxon>Tracheophyta</taxon>
        <taxon>Spermatophyta</taxon>
        <taxon>Magnoliopsida</taxon>
        <taxon>Liliopsida</taxon>
        <taxon>Poales</taxon>
        <taxon>Poaceae</taxon>
        <taxon>PACMAD clade</taxon>
        <taxon>Panicoideae</taxon>
        <taxon>Panicodae</taxon>
        <taxon>Paniceae</taxon>
        <taxon>Melinidinae</taxon>
        <taxon>Urochloa</taxon>
    </lineage>
</organism>
<dbReference type="InterPro" id="IPR036047">
    <property type="entry name" value="F-box-like_dom_sf"/>
</dbReference>
<feature type="region of interest" description="Disordered" evidence="1">
    <location>
        <begin position="1"/>
        <end position="29"/>
    </location>
</feature>
<feature type="domain" description="F-box/LRR-repeat protein 15/At3g58940/PEG3-like LRR" evidence="3">
    <location>
        <begin position="122"/>
        <end position="354"/>
    </location>
</feature>
<feature type="domain" description="FBD" evidence="2">
    <location>
        <begin position="371"/>
        <end position="413"/>
    </location>
</feature>
<accession>A0ABC9GC98</accession>
<evidence type="ECO:0000313" key="4">
    <source>
        <dbReference type="EMBL" id="CAL5091912.1"/>
    </source>
</evidence>
<dbReference type="SUPFAM" id="SSF81383">
    <property type="entry name" value="F-box domain"/>
    <property type="match status" value="1"/>
</dbReference>
<gene>
    <name evidence="4" type="ORF">URODEC1_LOCUS114629</name>
</gene>
<dbReference type="InterPro" id="IPR006566">
    <property type="entry name" value="FBD"/>
</dbReference>
<evidence type="ECO:0000259" key="2">
    <source>
        <dbReference type="Pfam" id="PF08387"/>
    </source>
</evidence>
<evidence type="ECO:0000313" key="5">
    <source>
        <dbReference type="Proteomes" id="UP001497457"/>
    </source>
</evidence>
<name>A0ABC9GC98_9POAL</name>
<dbReference type="Proteomes" id="UP001497457">
    <property type="component" value="Chromosome 8b"/>
</dbReference>
<dbReference type="PANTHER" id="PTHR32141">
    <property type="match status" value="1"/>
</dbReference>
<protein>
    <recommendedName>
        <fullName evidence="6">FBD domain-containing protein</fullName>
    </recommendedName>
</protein>
<keyword evidence="5" id="KW-1185">Reference proteome</keyword>
<dbReference type="InterPro" id="IPR055411">
    <property type="entry name" value="LRR_FXL15/At3g58940/PEG3-like"/>
</dbReference>
<evidence type="ECO:0008006" key="6">
    <source>
        <dbReference type="Google" id="ProtNLM"/>
    </source>
</evidence>
<dbReference type="InterPro" id="IPR055302">
    <property type="entry name" value="F-box_dom-containing"/>
</dbReference>
<dbReference type="AlphaFoldDB" id="A0ABC9GC98"/>
<sequence>MGVLTRAAKKRRLEEEEEQGEEVEEQGEEVERRLEDHISRLLDEVLGEIVSLLPTKDGGRTQVLSSRWRPIWRAAPLNVDLDFHVGGGAAISRLLSSHHGPVRRFAVRAVHGERTDHVAVTVDGWLRSPALDNLEDLEFHLGDPTWGIPALPPPLPASARRFSSTLRAASFGGCSFPDGGAGGEIHLPLLKQLTLFKVRISERSLLALLAGGCPVLQSLLLLDIKVNLSNRVQIRSSTLRSIGVRSDYSMGRLYKLVIEDAPCLERFMFFRGNRMDISVISAPRLGVLGLLSNNLPWFSFGTTRFQLTQGSGVGCLMTTVGCNVKVLAIPYVKLNLGMAIELMKCFPNLEKLYIKTGCAEKGSVWRVKYRNLIQTLDIRLKKIVLADYRGDKSRINFVKFFISNARALESMTLELAYRDASSKWIEKQHRMMLQIRKRASRGVRFDFVSRNMSIESLSNLHANELAHDLSTTDPFERFP</sequence>
<proteinExistence type="predicted"/>
<dbReference type="EMBL" id="OZ075118">
    <property type="protein sequence ID" value="CAL5091912.1"/>
    <property type="molecule type" value="Genomic_DNA"/>
</dbReference>
<dbReference type="PANTHER" id="PTHR32141:SF168">
    <property type="entry name" value="OS12G0595200 PROTEIN"/>
    <property type="match status" value="1"/>
</dbReference>
<evidence type="ECO:0000259" key="3">
    <source>
        <dbReference type="Pfam" id="PF24758"/>
    </source>
</evidence>
<evidence type="ECO:0000256" key="1">
    <source>
        <dbReference type="SAM" id="MobiDB-lite"/>
    </source>
</evidence>